<dbReference type="PANTHER" id="PTHR34049">
    <property type="entry name" value="F-BOX PROTEIN SKIP27"/>
    <property type="match status" value="1"/>
</dbReference>
<dbReference type="FunCoup" id="A0A1Q3AT48">
    <property type="interactions" value="6"/>
</dbReference>
<keyword evidence="2" id="KW-1185">Reference proteome</keyword>
<evidence type="ECO:0000313" key="2">
    <source>
        <dbReference type="Proteomes" id="UP000187406"/>
    </source>
</evidence>
<evidence type="ECO:0000313" key="1">
    <source>
        <dbReference type="EMBL" id="GAV58845.1"/>
    </source>
</evidence>
<comment type="caution">
    <text evidence="1">The sequence shown here is derived from an EMBL/GenBank/DDBJ whole genome shotgun (WGS) entry which is preliminary data.</text>
</comment>
<dbReference type="PANTHER" id="PTHR34049:SF1">
    <property type="entry name" value="F-BOX PROTEIN SKIP27"/>
    <property type="match status" value="1"/>
</dbReference>
<proteinExistence type="predicted"/>
<accession>A0A1Q3AT48</accession>
<gene>
    <name evidence="1" type="ORF">CFOL_v3_02378</name>
</gene>
<dbReference type="EMBL" id="BDDD01000085">
    <property type="protein sequence ID" value="GAV58845.1"/>
    <property type="molecule type" value="Genomic_DNA"/>
</dbReference>
<protein>
    <recommendedName>
        <fullName evidence="3">F-box domain-containing protein</fullName>
    </recommendedName>
</protein>
<dbReference type="OrthoDB" id="786450at2759"/>
<sequence>MALGKRCCSTKSKRSEEQDLGLGFVRYTRGIGRKRIVISSSSNNGGESSPIDSHVSNHLKRQCSERLSISEADDKYSLESLHQDILIKILCGVDHDDLKQLFHVSKTIREATLIAKKWHFAFSTPRKSVCRNSIDLDEQSMYDEIEAPNAPIQRKRACYKSQIDDKNLSDISVALFPSPKKELFVETEI</sequence>
<dbReference type="AlphaFoldDB" id="A0A1Q3AT48"/>
<dbReference type="InParanoid" id="A0A1Q3AT48"/>
<organism evidence="1 2">
    <name type="scientific">Cephalotus follicularis</name>
    <name type="common">Albany pitcher plant</name>
    <dbReference type="NCBI Taxonomy" id="3775"/>
    <lineage>
        <taxon>Eukaryota</taxon>
        <taxon>Viridiplantae</taxon>
        <taxon>Streptophyta</taxon>
        <taxon>Embryophyta</taxon>
        <taxon>Tracheophyta</taxon>
        <taxon>Spermatophyta</taxon>
        <taxon>Magnoliopsida</taxon>
        <taxon>eudicotyledons</taxon>
        <taxon>Gunneridae</taxon>
        <taxon>Pentapetalae</taxon>
        <taxon>rosids</taxon>
        <taxon>fabids</taxon>
        <taxon>Oxalidales</taxon>
        <taxon>Cephalotaceae</taxon>
        <taxon>Cephalotus</taxon>
    </lineage>
</organism>
<name>A0A1Q3AT48_CEPFO</name>
<dbReference type="InterPro" id="IPR045286">
    <property type="entry name" value="FBS1-like"/>
</dbReference>
<evidence type="ECO:0008006" key="3">
    <source>
        <dbReference type="Google" id="ProtNLM"/>
    </source>
</evidence>
<dbReference type="STRING" id="3775.A0A1Q3AT48"/>
<dbReference type="Proteomes" id="UP000187406">
    <property type="component" value="Unassembled WGS sequence"/>
</dbReference>
<reference evidence="2" key="1">
    <citation type="submission" date="2016-04" db="EMBL/GenBank/DDBJ databases">
        <title>Cephalotus genome sequencing.</title>
        <authorList>
            <person name="Fukushima K."/>
            <person name="Hasebe M."/>
            <person name="Fang X."/>
        </authorList>
    </citation>
    <scope>NUCLEOTIDE SEQUENCE [LARGE SCALE GENOMIC DNA]</scope>
    <source>
        <strain evidence="2">cv. St1</strain>
    </source>
</reference>